<dbReference type="AlphaFoldDB" id="A0AAD4E041"/>
<name>A0AAD4E041_9AGAM</name>
<gene>
    <name evidence="2" type="ORF">F5891DRAFT_1193838</name>
</gene>
<feature type="region of interest" description="Disordered" evidence="1">
    <location>
        <begin position="234"/>
        <end position="277"/>
    </location>
</feature>
<dbReference type="EMBL" id="JABBWK010000062">
    <property type="protein sequence ID" value="KAG1895818.1"/>
    <property type="molecule type" value="Genomic_DNA"/>
</dbReference>
<dbReference type="RefSeq" id="XP_041221394.1">
    <property type="nucleotide sequence ID" value="XM_041367829.1"/>
</dbReference>
<protein>
    <submittedName>
        <fullName evidence="2">Uncharacterized protein</fullName>
    </submittedName>
</protein>
<feature type="compositionally biased region" description="Low complexity" evidence="1">
    <location>
        <begin position="193"/>
        <end position="211"/>
    </location>
</feature>
<dbReference type="GeneID" id="64662127"/>
<feature type="compositionally biased region" description="Polar residues" evidence="1">
    <location>
        <begin position="178"/>
        <end position="190"/>
    </location>
</feature>
<dbReference type="Proteomes" id="UP001195769">
    <property type="component" value="Unassembled WGS sequence"/>
</dbReference>
<feature type="region of interest" description="Disordered" evidence="1">
    <location>
        <begin position="52"/>
        <end position="86"/>
    </location>
</feature>
<sequence length="573" mass="62655">MNPYTVYKDECEILCVSSAQTDQIAKLLNSCVKQAFLKPAAAFPLHPSSGLPCISTREPSDSDPDSSDESYPDELPEDSNHSSEDSCEGLLDNMFLACDASSPTVITIFFLPTAIVFSKQSMQAQDNDNLGDPHFHDQLQDGFFLSSGYDGFTDGITGSNNNDMSPISRFLHITDPQYATTTGSLPQSLTDEGAAPSSSSSIPTSGPSSTSKPLDAGDNIHPFIPYSAQLDSFYHPPVPQLPAESSQPEHPERQRRPRPSVTPYFIPEPRVSRTSQPTTTTAALETMQPAMAPITIPAAVQPATPALVVINVRPDVKKQIVDCAKRRISRFVLTTFAMAGTDDEKAALVSLAISEATSVPGMNVTIKTTSNQRQQVTVAWNNTFRKLLAMVRSCLALGYSFYPPVDSSLMPIQFHGRVITALINDTRNPLAFMHKFTVDADGNVTILDGVLDNPLIFHIAIHFIWCSDLGISEFLSTSTSDRLQQLNYAIATIGAVVKLVLREQIPHPPVILPFTQHEGSETFDDIMHHIGNLDHIQKIVFDYQKSHMLNVGDSQVSSTNVLAQLDMMMARVE</sequence>
<organism evidence="2 3">
    <name type="scientific">Suillus fuscotomentosus</name>
    <dbReference type="NCBI Taxonomy" id="1912939"/>
    <lineage>
        <taxon>Eukaryota</taxon>
        <taxon>Fungi</taxon>
        <taxon>Dikarya</taxon>
        <taxon>Basidiomycota</taxon>
        <taxon>Agaricomycotina</taxon>
        <taxon>Agaricomycetes</taxon>
        <taxon>Agaricomycetidae</taxon>
        <taxon>Boletales</taxon>
        <taxon>Suillineae</taxon>
        <taxon>Suillaceae</taxon>
        <taxon>Suillus</taxon>
    </lineage>
</organism>
<feature type="compositionally biased region" description="Acidic residues" evidence="1">
    <location>
        <begin position="61"/>
        <end position="77"/>
    </location>
</feature>
<proteinExistence type="predicted"/>
<keyword evidence="3" id="KW-1185">Reference proteome</keyword>
<feature type="region of interest" description="Disordered" evidence="1">
    <location>
        <begin position="178"/>
        <end position="221"/>
    </location>
</feature>
<evidence type="ECO:0000313" key="2">
    <source>
        <dbReference type="EMBL" id="KAG1895818.1"/>
    </source>
</evidence>
<accession>A0AAD4E041</accession>
<reference evidence="2" key="1">
    <citation type="journal article" date="2020" name="New Phytol.">
        <title>Comparative genomics reveals dynamic genome evolution in host specialist ectomycorrhizal fungi.</title>
        <authorList>
            <person name="Lofgren L.A."/>
            <person name="Nguyen N.H."/>
            <person name="Vilgalys R."/>
            <person name="Ruytinx J."/>
            <person name="Liao H.L."/>
            <person name="Branco S."/>
            <person name="Kuo A."/>
            <person name="LaButti K."/>
            <person name="Lipzen A."/>
            <person name="Andreopoulos W."/>
            <person name="Pangilinan J."/>
            <person name="Riley R."/>
            <person name="Hundley H."/>
            <person name="Na H."/>
            <person name="Barry K."/>
            <person name="Grigoriev I.V."/>
            <person name="Stajich J.E."/>
            <person name="Kennedy P.G."/>
        </authorList>
    </citation>
    <scope>NUCLEOTIDE SEQUENCE</scope>
    <source>
        <strain evidence="2">FC203</strain>
    </source>
</reference>
<comment type="caution">
    <text evidence="2">The sequence shown here is derived from an EMBL/GenBank/DDBJ whole genome shotgun (WGS) entry which is preliminary data.</text>
</comment>
<evidence type="ECO:0000256" key="1">
    <source>
        <dbReference type="SAM" id="MobiDB-lite"/>
    </source>
</evidence>
<evidence type="ECO:0000313" key="3">
    <source>
        <dbReference type="Proteomes" id="UP001195769"/>
    </source>
</evidence>